<dbReference type="InterPro" id="IPR035441">
    <property type="entry name" value="TFIIS/LEDGF_dom_sf"/>
</dbReference>
<keyword evidence="4" id="KW-1185">Reference proteome</keyword>
<gene>
    <name evidence="3" type="ORF">NQ317_013193</name>
</gene>
<dbReference type="SUPFAM" id="SSF47676">
    <property type="entry name" value="Conserved domain common to transcription factors TFIIS, elongin A, CRSP70"/>
    <property type="match status" value="1"/>
</dbReference>
<comment type="caution">
    <text evidence="3">The sequence shown here is derived from an EMBL/GenBank/DDBJ whole genome shotgun (WGS) entry which is preliminary data.</text>
</comment>
<organism evidence="3 4">
    <name type="scientific">Molorchus minor</name>
    <dbReference type="NCBI Taxonomy" id="1323400"/>
    <lineage>
        <taxon>Eukaryota</taxon>
        <taxon>Metazoa</taxon>
        <taxon>Ecdysozoa</taxon>
        <taxon>Arthropoda</taxon>
        <taxon>Hexapoda</taxon>
        <taxon>Insecta</taxon>
        <taxon>Pterygota</taxon>
        <taxon>Neoptera</taxon>
        <taxon>Endopterygota</taxon>
        <taxon>Coleoptera</taxon>
        <taxon>Polyphaga</taxon>
        <taxon>Cucujiformia</taxon>
        <taxon>Chrysomeloidea</taxon>
        <taxon>Cerambycidae</taxon>
        <taxon>Lamiinae</taxon>
        <taxon>Monochamini</taxon>
        <taxon>Molorchus</taxon>
    </lineage>
</organism>
<dbReference type="PROSITE" id="PS51319">
    <property type="entry name" value="TFIIS_N"/>
    <property type="match status" value="1"/>
</dbReference>
<dbReference type="Pfam" id="PF08711">
    <property type="entry name" value="Med26"/>
    <property type="match status" value="1"/>
</dbReference>
<dbReference type="InterPro" id="IPR017923">
    <property type="entry name" value="TFIIS_N"/>
</dbReference>
<evidence type="ECO:0000313" key="3">
    <source>
        <dbReference type="EMBL" id="KAJ8967588.1"/>
    </source>
</evidence>
<sequence>MGVSNEELLKLIKYYQESFDRYTLNKNDYKILNAIEKLKKLPIATAHLEQTGIGRTVNALLKTWWRSWRCC</sequence>
<proteinExistence type="predicted"/>
<protein>
    <recommendedName>
        <fullName evidence="2">TFIIS N-terminal domain-containing protein</fullName>
    </recommendedName>
</protein>
<comment type="subcellular location">
    <subcellularLocation>
        <location evidence="1">Nucleus</location>
    </subcellularLocation>
</comment>
<keyword evidence="1" id="KW-0539">Nucleus</keyword>
<dbReference type="Proteomes" id="UP001162164">
    <property type="component" value="Unassembled WGS sequence"/>
</dbReference>
<name>A0ABQ9IWE0_9CUCU</name>
<accession>A0ABQ9IWE0</accession>
<evidence type="ECO:0000256" key="1">
    <source>
        <dbReference type="PROSITE-ProRule" id="PRU00649"/>
    </source>
</evidence>
<feature type="domain" description="TFIIS N-terminal" evidence="2">
    <location>
        <begin position="10"/>
        <end position="71"/>
    </location>
</feature>
<dbReference type="EMBL" id="JAPWTJ010002169">
    <property type="protein sequence ID" value="KAJ8967588.1"/>
    <property type="molecule type" value="Genomic_DNA"/>
</dbReference>
<reference evidence="3" key="1">
    <citation type="journal article" date="2023" name="Insect Mol. Biol.">
        <title>Genome sequencing provides insights into the evolution of gene families encoding plant cell wall-degrading enzymes in longhorned beetles.</title>
        <authorList>
            <person name="Shin N.R."/>
            <person name="Okamura Y."/>
            <person name="Kirsch R."/>
            <person name="Pauchet Y."/>
        </authorList>
    </citation>
    <scope>NUCLEOTIDE SEQUENCE</scope>
    <source>
        <strain evidence="3">MMC_N1</strain>
    </source>
</reference>
<evidence type="ECO:0000313" key="4">
    <source>
        <dbReference type="Proteomes" id="UP001162164"/>
    </source>
</evidence>
<evidence type="ECO:0000259" key="2">
    <source>
        <dbReference type="PROSITE" id="PS51319"/>
    </source>
</evidence>
<dbReference type="Gene3D" id="1.20.930.10">
    <property type="entry name" value="Conserved domain common to transcription factors TFIIS, elongin A, CRSP70"/>
    <property type="match status" value="1"/>
</dbReference>